<dbReference type="RefSeq" id="WP_163076904.1">
    <property type="nucleotide sequence ID" value="NZ_CP048630.1"/>
</dbReference>
<dbReference type="EMBL" id="CP048630">
    <property type="protein sequence ID" value="QIB35765.1"/>
    <property type="molecule type" value="Genomic_DNA"/>
</dbReference>
<proteinExistence type="predicted"/>
<protein>
    <recommendedName>
        <fullName evidence="3">MxaK protein</fullName>
    </recommendedName>
</protein>
<evidence type="ECO:0008006" key="3">
    <source>
        <dbReference type="Google" id="ProtNLM"/>
    </source>
</evidence>
<dbReference type="Proteomes" id="UP000464751">
    <property type="component" value="Chromosome"/>
</dbReference>
<accession>A0A6P1YRX9</accession>
<evidence type="ECO:0000313" key="2">
    <source>
        <dbReference type="Proteomes" id="UP000464751"/>
    </source>
</evidence>
<dbReference type="AlphaFoldDB" id="A0A6P1YRX9"/>
<sequence>MSGFRQWLRQIFPAACLTALVVALLLAGWQGTRAALDHRTNAAIAQLVAGRDVPVNDNAPGALQLARLHFLTIRDRLDEAQPIANRLAIGDDAQLAVAALIDLANARLRAALDELASNNIDPAIPLVRLAKEGYRRALAIDPGLWDAKYNLDITMRLVRDFPQIEVSGEELPPEVTKRLWTDLPGLPRGLP</sequence>
<reference evidence="1 2" key="1">
    <citation type="submission" date="2020-02" db="EMBL/GenBank/DDBJ databases">
        <authorList>
            <person name="Li G."/>
        </authorList>
    </citation>
    <scope>NUCLEOTIDE SEQUENCE [LARGE SCALE GENOMIC DNA]</scope>
    <source>
        <strain evidence="1 2">DSM 102029</strain>
    </source>
</reference>
<evidence type="ECO:0000313" key="1">
    <source>
        <dbReference type="EMBL" id="QIB35765.1"/>
    </source>
</evidence>
<dbReference type="KEGG" id="apra:G3A50_20170"/>
<name>A0A6P1YRX9_9HYPH</name>
<organism evidence="1 2">
    <name type="scientific">Ancylobacter pratisalsi</name>
    <dbReference type="NCBI Taxonomy" id="1745854"/>
    <lineage>
        <taxon>Bacteria</taxon>
        <taxon>Pseudomonadati</taxon>
        <taxon>Pseudomonadota</taxon>
        <taxon>Alphaproteobacteria</taxon>
        <taxon>Hyphomicrobiales</taxon>
        <taxon>Xanthobacteraceae</taxon>
        <taxon>Ancylobacter</taxon>
    </lineage>
</organism>
<gene>
    <name evidence="1" type="ORF">G3A50_20170</name>
</gene>
<keyword evidence="2" id="KW-1185">Reference proteome</keyword>